<keyword evidence="1" id="KW-1133">Transmembrane helix</keyword>
<feature type="transmembrane region" description="Helical" evidence="1">
    <location>
        <begin position="114"/>
        <end position="130"/>
    </location>
</feature>
<dbReference type="EMBL" id="CP014332">
    <property type="protein sequence ID" value="APS42758.1"/>
    <property type="molecule type" value="Genomic_DNA"/>
</dbReference>
<proteinExistence type="predicted"/>
<evidence type="ECO:0008006" key="4">
    <source>
        <dbReference type="Google" id="ProtNLM"/>
    </source>
</evidence>
<dbReference type="Pfam" id="PF11457">
    <property type="entry name" value="DUF3021"/>
    <property type="match status" value="1"/>
</dbReference>
<protein>
    <recommendedName>
        <fullName evidence="4">DUF3021 domain-containing protein</fullName>
    </recommendedName>
</protein>
<dbReference type="AlphaFoldDB" id="A0A1L6RE46"/>
<dbReference type="RefSeq" id="WP_075270484.1">
    <property type="nucleotide sequence ID" value="NZ_CP014332.1"/>
</dbReference>
<dbReference type="OrthoDB" id="1698302at2"/>
<keyword evidence="1" id="KW-0812">Transmembrane</keyword>
<dbReference type="KEGG" id="wjo:FOL01_1899"/>
<evidence type="ECO:0000313" key="3">
    <source>
        <dbReference type="Proteomes" id="UP000185473"/>
    </source>
</evidence>
<gene>
    <name evidence="2" type="ORF">FOL01_1899</name>
</gene>
<dbReference type="InterPro" id="IPR021560">
    <property type="entry name" value="DUF3021"/>
</dbReference>
<organism evidence="2 3">
    <name type="scientific">Weissella jogaejeotgali</name>
    <dbReference type="NCBI Taxonomy" id="1631871"/>
    <lineage>
        <taxon>Bacteria</taxon>
        <taxon>Bacillati</taxon>
        <taxon>Bacillota</taxon>
        <taxon>Bacilli</taxon>
        <taxon>Lactobacillales</taxon>
        <taxon>Lactobacillaceae</taxon>
        <taxon>Weissella</taxon>
    </lineage>
</organism>
<keyword evidence="3" id="KW-1185">Reference proteome</keyword>
<feature type="transmembrane region" description="Helical" evidence="1">
    <location>
        <begin position="58"/>
        <end position="80"/>
    </location>
</feature>
<keyword evidence="1" id="KW-0472">Membrane</keyword>
<evidence type="ECO:0000313" key="2">
    <source>
        <dbReference type="EMBL" id="APS42758.1"/>
    </source>
</evidence>
<feature type="transmembrane region" description="Helical" evidence="1">
    <location>
        <begin position="9"/>
        <end position="30"/>
    </location>
</feature>
<dbReference type="STRING" id="1631871.FOL01_1899"/>
<evidence type="ECO:0000256" key="1">
    <source>
        <dbReference type="SAM" id="Phobius"/>
    </source>
</evidence>
<reference evidence="2 3" key="1">
    <citation type="submission" date="2016-02" db="EMBL/GenBank/DDBJ databases">
        <title>Complete Genome Sequence of Weissella jogaejeotgali FOL01.</title>
        <authorList>
            <person name="Lee J.-H."/>
            <person name="Ku H.-J."/>
        </authorList>
    </citation>
    <scope>NUCLEOTIDE SEQUENCE [LARGE SCALE GENOMIC DNA]</scope>
    <source>
        <strain evidence="2 3">FOL01</strain>
    </source>
</reference>
<accession>A0A1L6RE46</accession>
<dbReference type="Proteomes" id="UP000185473">
    <property type="component" value="Chromosome"/>
</dbReference>
<feature type="transmembrane region" description="Helical" evidence="1">
    <location>
        <begin position="87"/>
        <end position="108"/>
    </location>
</feature>
<name>A0A1L6RE46_9LACO</name>
<sequence length="153" mass="17669">MIKRITNRFFLGIPFGITLGLIVTIVFAYMTNQTFYQMIVNRFGNYANNSLDNLTVTVILWALLGSLFFVAALIFTIEYWSFVKKVIVHFFVTVSVFMVIAYALGWYSLSVGEFMDQIISFIVIYALFFVHDMVQAKRNITAINNKLKREDNS</sequence>